<proteinExistence type="predicted"/>
<dbReference type="Proteomes" id="UP001153678">
    <property type="component" value="Unassembled WGS sequence"/>
</dbReference>
<name>A0A9W4SCT9_9GLOM</name>
<dbReference type="AlphaFoldDB" id="A0A9W4SCT9"/>
<sequence length="54" mass="5713">MEVVVLDLVIFFRGGSDVGLSIELGIRFLGNDDGDGSRFDGTTPVLSSDALLLL</sequence>
<evidence type="ECO:0000313" key="1">
    <source>
        <dbReference type="EMBL" id="CAI2165006.1"/>
    </source>
</evidence>
<evidence type="ECO:0000313" key="2">
    <source>
        <dbReference type="Proteomes" id="UP001153678"/>
    </source>
</evidence>
<organism evidence="1 2">
    <name type="scientific">Funneliformis geosporum</name>
    <dbReference type="NCBI Taxonomy" id="1117311"/>
    <lineage>
        <taxon>Eukaryota</taxon>
        <taxon>Fungi</taxon>
        <taxon>Fungi incertae sedis</taxon>
        <taxon>Mucoromycota</taxon>
        <taxon>Glomeromycotina</taxon>
        <taxon>Glomeromycetes</taxon>
        <taxon>Glomerales</taxon>
        <taxon>Glomeraceae</taxon>
        <taxon>Funneliformis</taxon>
    </lineage>
</organism>
<reference evidence="1" key="1">
    <citation type="submission" date="2022-08" db="EMBL/GenBank/DDBJ databases">
        <authorList>
            <person name="Kallberg Y."/>
            <person name="Tangrot J."/>
            <person name="Rosling A."/>
        </authorList>
    </citation>
    <scope>NUCLEOTIDE SEQUENCE</scope>
    <source>
        <strain evidence="1">Wild A</strain>
    </source>
</reference>
<comment type="caution">
    <text evidence="1">The sequence shown here is derived from an EMBL/GenBank/DDBJ whole genome shotgun (WGS) entry which is preliminary data.</text>
</comment>
<keyword evidence="2" id="KW-1185">Reference proteome</keyword>
<gene>
    <name evidence="1" type="ORF">FWILDA_LOCUS1853</name>
</gene>
<dbReference type="EMBL" id="CAMKVN010000192">
    <property type="protein sequence ID" value="CAI2165006.1"/>
    <property type="molecule type" value="Genomic_DNA"/>
</dbReference>
<accession>A0A9W4SCT9</accession>
<protein>
    <submittedName>
        <fullName evidence="1">16948_t:CDS:1</fullName>
    </submittedName>
</protein>